<name>A0A9Q8PHJ3_PASFU</name>
<dbReference type="InterPro" id="IPR044534">
    <property type="entry name" value="TTL1-4"/>
</dbReference>
<dbReference type="RefSeq" id="XP_047766929.1">
    <property type="nucleotide sequence ID" value="XM_047911350.1"/>
</dbReference>
<dbReference type="KEGG" id="ffu:CLAFUR5_12202"/>
<dbReference type="InterPro" id="IPR019734">
    <property type="entry name" value="TPR_rpt"/>
</dbReference>
<dbReference type="Proteomes" id="UP000756132">
    <property type="component" value="Chromosome 10"/>
</dbReference>
<organism evidence="2 3">
    <name type="scientific">Passalora fulva</name>
    <name type="common">Tomato leaf mold</name>
    <name type="synonym">Cladosporium fulvum</name>
    <dbReference type="NCBI Taxonomy" id="5499"/>
    <lineage>
        <taxon>Eukaryota</taxon>
        <taxon>Fungi</taxon>
        <taxon>Dikarya</taxon>
        <taxon>Ascomycota</taxon>
        <taxon>Pezizomycotina</taxon>
        <taxon>Dothideomycetes</taxon>
        <taxon>Dothideomycetidae</taxon>
        <taxon>Mycosphaerellales</taxon>
        <taxon>Mycosphaerellaceae</taxon>
        <taxon>Fulvia</taxon>
    </lineage>
</organism>
<evidence type="ECO:0000313" key="3">
    <source>
        <dbReference type="Proteomes" id="UP000756132"/>
    </source>
</evidence>
<feature type="domain" description="DUF4470" evidence="1">
    <location>
        <begin position="181"/>
        <end position="267"/>
    </location>
</feature>
<dbReference type="SMART" id="SM00028">
    <property type="entry name" value="TPR"/>
    <property type="match status" value="2"/>
</dbReference>
<dbReference type="GeneID" id="71992080"/>
<dbReference type="PANTHER" id="PTHR46050:SF29">
    <property type="entry name" value="TPR REPEAT-CONTAINING THIOREDOXIN TTL4"/>
    <property type="match status" value="1"/>
</dbReference>
<dbReference type="InterPro" id="IPR011990">
    <property type="entry name" value="TPR-like_helical_dom_sf"/>
</dbReference>
<dbReference type="OrthoDB" id="2423701at2759"/>
<sequence>MSTSTNNSAGIVPLAPVAMSDAEDLSADTLRSKGNDLYRTGRLSEAIPYYQRAAEVGCTDSRPYSNLAAAQFELGDYKASLVSSASALALLPTAHPGNEVKRQKQMLRRAKCHLHLKNHEAALESIALLSPCAETVDLEGVARSYQHAQKQTGDGIAAWEKICLDVPRYKPTLLNEAEYFPIGHEEPTSLYDASMLSEERESLSFFFFGGIGDARHLYQTLVELGEETRSSKSRIKEVHCTIVDIKASSIARNVVIMLLLDEATSLVDDRELLKMSALLPCLFYTYLCELIPTHLYGMLQQRIKRAIKILRGRAAFPS</sequence>
<proteinExistence type="predicted"/>
<dbReference type="EMBL" id="CP090172">
    <property type="protein sequence ID" value="UJO22563.1"/>
    <property type="molecule type" value="Genomic_DNA"/>
</dbReference>
<dbReference type="Gene3D" id="1.25.40.10">
    <property type="entry name" value="Tetratricopeptide repeat domain"/>
    <property type="match status" value="1"/>
</dbReference>
<keyword evidence="3" id="KW-1185">Reference proteome</keyword>
<dbReference type="SUPFAM" id="SSF48452">
    <property type="entry name" value="TPR-like"/>
    <property type="match status" value="1"/>
</dbReference>
<evidence type="ECO:0000313" key="2">
    <source>
        <dbReference type="EMBL" id="UJO22563.1"/>
    </source>
</evidence>
<gene>
    <name evidence="2" type="ORF">CLAFUR5_12202</name>
</gene>
<evidence type="ECO:0000259" key="1">
    <source>
        <dbReference type="Pfam" id="PF14737"/>
    </source>
</evidence>
<dbReference type="AlphaFoldDB" id="A0A9Q8PHJ3"/>
<reference evidence="2" key="1">
    <citation type="submission" date="2021-12" db="EMBL/GenBank/DDBJ databases">
        <authorList>
            <person name="Zaccaron A."/>
            <person name="Stergiopoulos I."/>
        </authorList>
    </citation>
    <scope>NUCLEOTIDE SEQUENCE</scope>
    <source>
        <strain evidence="2">Race5_Kim</strain>
    </source>
</reference>
<dbReference type="PANTHER" id="PTHR46050">
    <property type="entry name" value="TPR REPEAT-CONTAINING THIOREDOXIN"/>
    <property type="match status" value="1"/>
</dbReference>
<dbReference type="InterPro" id="IPR027974">
    <property type="entry name" value="DUF4470"/>
</dbReference>
<accession>A0A9Q8PHJ3</accession>
<reference evidence="2" key="2">
    <citation type="journal article" date="2022" name="Microb. Genom.">
        <title>A chromosome-scale genome assembly of the tomato pathogen Cladosporium fulvum reveals a compartmentalized genome architecture and the presence of a dispensable chromosome.</title>
        <authorList>
            <person name="Zaccaron A.Z."/>
            <person name="Chen L.H."/>
            <person name="Samaras A."/>
            <person name="Stergiopoulos I."/>
        </authorList>
    </citation>
    <scope>NUCLEOTIDE SEQUENCE</scope>
    <source>
        <strain evidence="2">Race5_Kim</strain>
    </source>
</reference>
<protein>
    <recommendedName>
        <fullName evidence="1">DUF4470 domain-containing protein</fullName>
    </recommendedName>
</protein>
<dbReference type="Pfam" id="PF14737">
    <property type="entry name" value="DUF4470"/>
    <property type="match status" value="1"/>
</dbReference>